<evidence type="ECO:0000256" key="2">
    <source>
        <dbReference type="ARBA" id="ARBA00022771"/>
    </source>
</evidence>
<dbReference type="GO" id="GO:0008270">
    <property type="term" value="F:zinc ion binding"/>
    <property type="evidence" value="ECO:0007669"/>
    <property type="project" value="UniProtKB-KW"/>
</dbReference>
<dbReference type="Proteomes" id="UP000887578">
    <property type="component" value="Unplaced"/>
</dbReference>
<dbReference type="WBParaSite" id="PDA_v2.g3130.t1">
    <property type="protein sequence ID" value="PDA_v2.g3130.t1"/>
    <property type="gene ID" value="PDA_v2.g3130"/>
</dbReference>
<keyword evidence="4" id="KW-0812">Transmembrane</keyword>
<reference evidence="7" key="1">
    <citation type="submission" date="2022-11" db="UniProtKB">
        <authorList>
            <consortium name="WormBaseParasite"/>
        </authorList>
    </citation>
    <scope>IDENTIFICATION</scope>
</reference>
<dbReference type="Pfam" id="PF04500">
    <property type="entry name" value="FLYWCH"/>
    <property type="match status" value="1"/>
</dbReference>
<dbReference type="AlphaFoldDB" id="A0A914QMZ4"/>
<keyword evidence="4" id="KW-1133">Transmembrane helix</keyword>
<keyword evidence="6" id="KW-1185">Reference proteome</keyword>
<feature type="domain" description="FLYWCH-type" evidence="5">
    <location>
        <begin position="29"/>
        <end position="79"/>
    </location>
</feature>
<accession>A0A914QMZ4</accession>
<evidence type="ECO:0000256" key="3">
    <source>
        <dbReference type="ARBA" id="ARBA00022833"/>
    </source>
</evidence>
<dbReference type="Gene3D" id="2.20.25.240">
    <property type="match status" value="1"/>
</dbReference>
<organism evidence="6 7">
    <name type="scientific">Panagrolaimus davidi</name>
    <dbReference type="NCBI Taxonomy" id="227884"/>
    <lineage>
        <taxon>Eukaryota</taxon>
        <taxon>Metazoa</taxon>
        <taxon>Ecdysozoa</taxon>
        <taxon>Nematoda</taxon>
        <taxon>Chromadorea</taxon>
        <taxon>Rhabditida</taxon>
        <taxon>Tylenchina</taxon>
        <taxon>Panagrolaimomorpha</taxon>
        <taxon>Panagrolaimoidea</taxon>
        <taxon>Panagrolaimidae</taxon>
        <taxon>Panagrolaimus</taxon>
    </lineage>
</organism>
<evidence type="ECO:0000256" key="4">
    <source>
        <dbReference type="SAM" id="Phobius"/>
    </source>
</evidence>
<name>A0A914QMZ4_9BILA</name>
<evidence type="ECO:0000259" key="5">
    <source>
        <dbReference type="Pfam" id="PF04500"/>
    </source>
</evidence>
<dbReference type="InterPro" id="IPR007588">
    <property type="entry name" value="Znf_FLYWCH"/>
</dbReference>
<keyword evidence="4" id="KW-0472">Membrane</keyword>
<keyword evidence="2" id="KW-0863">Zinc-finger</keyword>
<keyword evidence="3" id="KW-0862">Zinc</keyword>
<proteinExistence type="predicted"/>
<evidence type="ECO:0000256" key="1">
    <source>
        <dbReference type="ARBA" id="ARBA00022723"/>
    </source>
</evidence>
<protein>
    <submittedName>
        <fullName evidence="7">FLYWCH-type domain-containing protein</fullName>
    </submittedName>
</protein>
<evidence type="ECO:0000313" key="6">
    <source>
        <dbReference type="Proteomes" id="UP000887578"/>
    </source>
</evidence>
<evidence type="ECO:0000313" key="7">
    <source>
        <dbReference type="WBParaSite" id="PDA_v2.g3130.t1"/>
    </source>
</evidence>
<feature type="transmembrane region" description="Helical" evidence="4">
    <location>
        <begin position="221"/>
        <end position="242"/>
    </location>
</feature>
<sequence>MDIDENTYAIGDRVRISNETYKKPIAQVGGYEFKWSHEAQSTGHSYWNCVNGAKCPAVIYTDGKTSDSSIVQTKQIHNHAPDPLAVENRVMRNHGRRLASSNPQLSTRRVIAQVTATASDALRSNGTSNLARTIRRQRQRERLEPPVPRTAEFEIPNQYKTMEDGSPFVLHDSSTDNIDDIQIDGRIVILGSRETLEMLANATNIGGDGSFSRAPLGFTQFYSIFHQFLFLIGMFICVLQMMNQELGILTKHGIEL</sequence>
<keyword evidence="1" id="KW-0479">Metal-binding</keyword>